<keyword evidence="2" id="KW-1185">Reference proteome</keyword>
<dbReference type="AlphaFoldDB" id="A0A137P0Q9"/>
<gene>
    <name evidence="1" type="ORF">CONCODRAFT_9180</name>
</gene>
<name>A0A137P0Q9_CONC2</name>
<dbReference type="SUPFAM" id="SSF52058">
    <property type="entry name" value="L domain-like"/>
    <property type="match status" value="1"/>
</dbReference>
<sequence>MNKVDKNISLTDVKYYKKFNFTPGDLQIFNQLANIGAARNYLTSFDYSRLNPQTLRSLNVVRNKLEKTDIEVFSLLVNLEDLEIEGNKFYGSLESLKNCTKLESLIIHCTDINRGIEYLPNSLIFLKT</sequence>
<evidence type="ECO:0000313" key="1">
    <source>
        <dbReference type="EMBL" id="KXN68582.1"/>
    </source>
</evidence>
<evidence type="ECO:0008006" key="3">
    <source>
        <dbReference type="Google" id="ProtNLM"/>
    </source>
</evidence>
<dbReference type="Proteomes" id="UP000070444">
    <property type="component" value="Unassembled WGS sequence"/>
</dbReference>
<dbReference type="InterPro" id="IPR032675">
    <property type="entry name" value="LRR_dom_sf"/>
</dbReference>
<organism evidence="1 2">
    <name type="scientific">Conidiobolus coronatus (strain ATCC 28846 / CBS 209.66 / NRRL 28638)</name>
    <name type="common">Delacroixia coronata</name>
    <dbReference type="NCBI Taxonomy" id="796925"/>
    <lineage>
        <taxon>Eukaryota</taxon>
        <taxon>Fungi</taxon>
        <taxon>Fungi incertae sedis</taxon>
        <taxon>Zoopagomycota</taxon>
        <taxon>Entomophthoromycotina</taxon>
        <taxon>Entomophthoromycetes</taxon>
        <taxon>Entomophthorales</taxon>
        <taxon>Ancylistaceae</taxon>
        <taxon>Conidiobolus</taxon>
    </lineage>
</organism>
<evidence type="ECO:0000313" key="2">
    <source>
        <dbReference type="Proteomes" id="UP000070444"/>
    </source>
</evidence>
<accession>A0A137P0Q9</accession>
<protein>
    <recommendedName>
        <fullName evidence="3">L domain-like protein</fullName>
    </recommendedName>
</protein>
<proteinExistence type="predicted"/>
<dbReference type="EMBL" id="KQ964570">
    <property type="protein sequence ID" value="KXN68582.1"/>
    <property type="molecule type" value="Genomic_DNA"/>
</dbReference>
<dbReference type="Gene3D" id="3.80.10.10">
    <property type="entry name" value="Ribonuclease Inhibitor"/>
    <property type="match status" value="1"/>
</dbReference>
<dbReference type="OrthoDB" id="2373850at2759"/>
<reference evidence="1 2" key="1">
    <citation type="journal article" date="2015" name="Genome Biol. Evol.">
        <title>Phylogenomic analyses indicate that early fungi evolved digesting cell walls of algal ancestors of land plants.</title>
        <authorList>
            <person name="Chang Y."/>
            <person name="Wang S."/>
            <person name="Sekimoto S."/>
            <person name="Aerts A.L."/>
            <person name="Choi C."/>
            <person name="Clum A."/>
            <person name="LaButti K.M."/>
            <person name="Lindquist E.A."/>
            <person name="Yee Ngan C."/>
            <person name="Ohm R.A."/>
            <person name="Salamov A.A."/>
            <person name="Grigoriev I.V."/>
            <person name="Spatafora J.W."/>
            <person name="Berbee M.L."/>
        </authorList>
    </citation>
    <scope>NUCLEOTIDE SEQUENCE [LARGE SCALE GENOMIC DNA]</scope>
    <source>
        <strain evidence="1 2">NRRL 28638</strain>
    </source>
</reference>